<evidence type="ECO:0000256" key="3">
    <source>
        <dbReference type="ARBA" id="ARBA00022989"/>
    </source>
</evidence>
<evidence type="ECO:0000256" key="5">
    <source>
        <dbReference type="SAM" id="Coils"/>
    </source>
</evidence>
<dbReference type="GO" id="GO:0016020">
    <property type="term" value="C:membrane"/>
    <property type="evidence" value="ECO:0007669"/>
    <property type="project" value="UniProtKB-SubCell"/>
</dbReference>
<organism evidence="6">
    <name type="scientific">Swinepox virus</name>
    <name type="common">SWPV</name>
    <dbReference type="NCBI Taxonomy" id="10276"/>
    <lineage>
        <taxon>Viruses</taxon>
        <taxon>Varidnaviria</taxon>
        <taxon>Bamfordvirae</taxon>
        <taxon>Nucleocytoviricota</taxon>
        <taxon>Pokkesviricetes</taxon>
        <taxon>Chitovirales</taxon>
        <taxon>Poxviridae</taxon>
        <taxon>Chordopoxvirinae</taxon>
        <taxon>Suipoxvirus</taxon>
        <taxon>Suipoxvirus swinepox</taxon>
    </lineage>
</organism>
<keyword evidence="2" id="KW-0812">Transmembrane</keyword>
<keyword evidence="5" id="KW-0175">Coiled coil</keyword>
<organismHost>
    <name type="scientific">Sus scrofa</name>
    <name type="common">Pig</name>
    <dbReference type="NCBI Taxonomy" id="9823"/>
</organismHost>
<dbReference type="Pfam" id="PF04787">
    <property type="entry name" value="Pox_H7"/>
    <property type="match status" value="1"/>
</dbReference>
<evidence type="ECO:0000256" key="4">
    <source>
        <dbReference type="ARBA" id="ARBA00023136"/>
    </source>
</evidence>
<accession>A0A881SY31</accession>
<proteinExistence type="predicted"/>
<keyword evidence="4" id="KW-0472">Membrane</keyword>
<evidence type="ECO:0000256" key="1">
    <source>
        <dbReference type="ARBA" id="ARBA00004167"/>
    </source>
</evidence>
<evidence type="ECO:0000256" key="2">
    <source>
        <dbReference type="ARBA" id="ARBA00022692"/>
    </source>
</evidence>
<evidence type="ECO:0000313" key="6">
    <source>
        <dbReference type="EMBL" id="QQG31565.1"/>
    </source>
</evidence>
<dbReference type="InterPro" id="IPR006872">
    <property type="entry name" value="Poxvirus_H7"/>
</dbReference>
<dbReference type="KEGG" id="vg:932352"/>
<name>A0A881SY31_SWPV</name>
<protein>
    <submittedName>
        <fullName evidence="6">Uncharacterized protein</fullName>
    </submittedName>
</protein>
<sequence>MDERLRTISMTFFSGELNTIDIMMLKSYLLGIEPSDTIFSINKKNNNFVMNFKYDSCLASDYINEIIEPIVPEDYPVYSPMIAKELTNYDIICDDIDTYISSSKKLKRVIKFYKTNSDKHNKRINEANKKLKIALSKGIDYDYIKGTCT</sequence>
<dbReference type="Proteomes" id="UP000671927">
    <property type="component" value="Segment"/>
</dbReference>
<feature type="coiled-coil region" evidence="5">
    <location>
        <begin position="110"/>
        <end position="137"/>
    </location>
</feature>
<dbReference type="EMBL" id="MW036632">
    <property type="protein sequence ID" value="QQG31565.1"/>
    <property type="molecule type" value="Genomic_DNA"/>
</dbReference>
<comment type="subcellular location">
    <subcellularLocation>
        <location evidence="1">Membrane</location>
        <topology evidence="1">Single-pass membrane protein</topology>
    </subcellularLocation>
</comment>
<gene>
    <name evidence="6" type="primary">SwPV074</name>
</gene>
<keyword evidence="3" id="KW-1133">Transmembrane helix</keyword>
<dbReference type="OrthoDB" id="13950at10239"/>
<reference evidence="6" key="1">
    <citation type="journal article" date="2021" name="Arch. Virol.">
        <title>First complete genome characterization of swinepox virus directly from a clinical sample indicates divergence of a Eurasian-lineage virus.</title>
        <authorList>
            <person name="Aasdev A."/>
            <person name="Mishra A."/>
            <person name="Bora D.P."/>
            <person name="Kurkure N.V."/>
            <person name="Barman N.N."/>
            <person name="Raut A.A."/>
        </authorList>
    </citation>
    <scope>NUCLEOTIDE SEQUENCE</scope>
    <source>
        <strain evidence="6">SwPV/India-Assam/16</strain>
    </source>
</reference>